<reference evidence="1" key="1">
    <citation type="submission" date="2021-02" db="EMBL/GenBank/DDBJ databases">
        <authorList>
            <consortium name="DOE Joint Genome Institute"/>
            <person name="Ahrendt S."/>
            <person name="Looney B.P."/>
            <person name="Miyauchi S."/>
            <person name="Morin E."/>
            <person name="Drula E."/>
            <person name="Courty P.E."/>
            <person name="Chicoki N."/>
            <person name="Fauchery L."/>
            <person name="Kohler A."/>
            <person name="Kuo A."/>
            <person name="Labutti K."/>
            <person name="Pangilinan J."/>
            <person name="Lipzen A."/>
            <person name="Riley R."/>
            <person name="Andreopoulos W."/>
            <person name="He G."/>
            <person name="Johnson J."/>
            <person name="Barry K.W."/>
            <person name="Grigoriev I.V."/>
            <person name="Nagy L."/>
            <person name="Hibbett D."/>
            <person name="Henrissat B."/>
            <person name="Matheny P.B."/>
            <person name="Labbe J."/>
            <person name="Martin F."/>
        </authorList>
    </citation>
    <scope>NUCLEOTIDE SEQUENCE</scope>
    <source>
        <strain evidence="1">FP105234-sp</strain>
    </source>
</reference>
<comment type="caution">
    <text evidence="1">The sequence shown here is derived from an EMBL/GenBank/DDBJ whole genome shotgun (WGS) entry which is preliminary data.</text>
</comment>
<evidence type="ECO:0000313" key="1">
    <source>
        <dbReference type="EMBL" id="KAI0038412.1"/>
    </source>
</evidence>
<reference evidence="1" key="2">
    <citation type="journal article" date="2022" name="New Phytol.">
        <title>Evolutionary transition to the ectomycorrhizal habit in the genomes of a hyperdiverse lineage of mushroom-forming fungi.</title>
        <authorList>
            <person name="Looney B."/>
            <person name="Miyauchi S."/>
            <person name="Morin E."/>
            <person name="Drula E."/>
            <person name="Courty P.E."/>
            <person name="Kohler A."/>
            <person name="Kuo A."/>
            <person name="LaButti K."/>
            <person name="Pangilinan J."/>
            <person name="Lipzen A."/>
            <person name="Riley R."/>
            <person name="Andreopoulos W."/>
            <person name="He G."/>
            <person name="Johnson J."/>
            <person name="Nolan M."/>
            <person name="Tritt A."/>
            <person name="Barry K.W."/>
            <person name="Grigoriev I.V."/>
            <person name="Nagy L.G."/>
            <person name="Hibbett D."/>
            <person name="Henrissat B."/>
            <person name="Matheny P.B."/>
            <person name="Labbe J."/>
            <person name="Martin F.M."/>
        </authorList>
    </citation>
    <scope>NUCLEOTIDE SEQUENCE</scope>
    <source>
        <strain evidence="1">FP105234-sp</strain>
    </source>
</reference>
<name>A0ACB8R3H2_9AGAM</name>
<protein>
    <submittedName>
        <fullName evidence="1">Uncharacterized protein</fullName>
    </submittedName>
</protein>
<dbReference type="EMBL" id="MU276507">
    <property type="protein sequence ID" value="KAI0038412.1"/>
    <property type="molecule type" value="Genomic_DNA"/>
</dbReference>
<sequence length="218" mass="23610">MESASGTRCDRRPRHSCRAVNIEQPGWKRANTHRGMHSYHLIFRLVCLALCRCRAHCIAATDSESSGASSGSARSENAMIARVDARTETQHICVDIQLVLRPTSTSNASEILDARVSLPGKHGRGSGYAGCSWHREACLDGRVDGAVINGRVGWSCGTGREGGVRGYRAGSANPATRGCQDLLEREMTMTHRDTRPTDSSSDCPRQQINVCLNAGITD</sequence>
<gene>
    <name evidence="1" type="ORF">FA95DRAFT_1223565</name>
</gene>
<evidence type="ECO:0000313" key="2">
    <source>
        <dbReference type="Proteomes" id="UP000814033"/>
    </source>
</evidence>
<dbReference type="Proteomes" id="UP000814033">
    <property type="component" value="Unassembled WGS sequence"/>
</dbReference>
<keyword evidence="2" id="KW-1185">Reference proteome</keyword>
<proteinExistence type="predicted"/>
<organism evidence="1 2">
    <name type="scientific">Auriscalpium vulgare</name>
    <dbReference type="NCBI Taxonomy" id="40419"/>
    <lineage>
        <taxon>Eukaryota</taxon>
        <taxon>Fungi</taxon>
        <taxon>Dikarya</taxon>
        <taxon>Basidiomycota</taxon>
        <taxon>Agaricomycotina</taxon>
        <taxon>Agaricomycetes</taxon>
        <taxon>Russulales</taxon>
        <taxon>Auriscalpiaceae</taxon>
        <taxon>Auriscalpium</taxon>
    </lineage>
</organism>
<accession>A0ACB8R3H2</accession>